<dbReference type="CDD" id="cd00063">
    <property type="entry name" value="FN3"/>
    <property type="match status" value="9"/>
</dbReference>
<feature type="domain" description="Fibronectin type-III" evidence="4">
    <location>
        <begin position="1518"/>
        <end position="1604"/>
    </location>
</feature>
<evidence type="ECO:0000259" key="4">
    <source>
        <dbReference type="PROSITE" id="PS50853"/>
    </source>
</evidence>
<dbReference type="InterPro" id="IPR003961">
    <property type="entry name" value="FN3_dom"/>
</dbReference>
<feature type="domain" description="Fibronectin type-III" evidence="4">
    <location>
        <begin position="1869"/>
        <end position="1955"/>
    </location>
</feature>
<dbReference type="SMART" id="SM00060">
    <property type="entry name" value="FN3"/>
    <property type="match status" value="40"/>
</dbReference>
<evidence type="ECO:0000259" key="3">
    <source>
        <dbReference type="PROSITE" id="PS50835"/>
    </source>
</evidence>
<feature type="domain" description="Fibronectin type-III" evidence="4">
    <location>
        <begin position="557"/>
        <end position="643"/>
    </location>
</feature>
<feature type="domain" description="Fibronectin type-III" evidence="4">
    <location>
        <begin position="115"/>
        <end position="202"/>
    </location>
</feature>
<dbReference type="PANTHER" id="PTHR47135">
    <property type="entry name" value="FIBRONECTIN TYPE III DOMAIN-CONTAINING PROTEIN 7"/>
    <property type="match status" value="1"/>
</dbReference>
<feature type="domain" description="Fibronectin type-III" evidence="4">
    <location>
        <begin position="2481"/>
        <end position="2567"/>
    </location>
</feature>
<feature type="domain" description="Fibronectin type-III" evidence="4">
    <location>
        <begin position="2044"/>
        <end position="2131"/>
    </location>
</feature>
<evidence type="ECO:0008006" key="7">
    <source>
        <dbReference type="Google" id="ProtNLM"/>
    </source>
</evidence>
<feature type="domain" description="Fibronectin type-III" evidence="4">
    <location>
        <begin position="4141"/>
        <end position="4227"/>
    </location>
</feature>
<feature type="domain" description="Fibronectin type-III" evidence="4">
    <location>
        <begin position="2656"/>
        <end position="2743"/>
    </location>
</feature>
<feature type="chain" id="PRO_5039896282" description="Fibronectin type III domain-containing protein 7" evidence="2">
    <location>
        <begin position="23"/>
        <end position="4494"/>
    </location>
</feature>
<dbReference type="SUPFAM" id="SSF49265">
    <property type="entry name" value="Fibronectin type III"/>
    <property type="match status" value="32"/>
</dbReference>
<feature type="domain" description="Fibronectin type-III" evidence="4">
    <location>
        <begin position="3268"/>
        <end position="3353"/>
    </location>
</feature>
<feature type="domain" description="Fibronectin type-III" evidence="4">
    <location>
        <begin position="2306"/>
        <end position="2392"/>
    </location>
</feature>
<keyword evidence="6" id="KW-1185">Reference proteome</keyword>
<sequence>MHLPGTLFIFVTLFSVAQVIEATTANCNITSILSPTASSLLVKWNTFPGASSYTLDVRAVNSNITAPITITLAASIAERLVQGLRPGQIYLVTFRVFVLNHMSCINSMTAQTIPATSQITYSKAISSTSIRFEWSSAQGADKYILVVNGTFHPETQNLTFTTLSGQVDNLQEATSYSCYVYSANSAGLGSKSLVKTIRTLVQPPNNVAVRELPQNMAHVTWNSVSGVVLYQVSVTANNKPGFPLFLKNVTGTAVNISNLEPCTTYTIGVASINMFLEPGEFTNVTFLTSTISTASSISVEYSCLTSTAVVSWDVVFGATLYNTVITDGQGRSFNCTSTDTTCQFLTLVCGERYTVRITAIANCESTSDGSYVFETAPCSPKALKLYRECSTNVILLSWDSTNNTAYYFAIAVDSNQLVTECLTVDTACYFTDTVCGQTYSFYVRSIFSGGLDCNSGYTDGVVIKTSPCLPQNIYTIANCDSISSAVITWHEAAGAETYIVEARGNRKDFYNCSSTNTSCTLTDLVCGESLSVWIVATNGDCTTDPVLGEVAETVPCIPQNVSAVKTCSSESASLTWNNANGAILYIGTATHIDGTVHTCAAMAAECTFPNLRCGETYDVKVKATNLQCNSSESQHVTLQTAPCAPVSVVVTRDCAANHVIASWQALQNGSLYTAVLQDEHGPTVNCSTSSNNCTFTNLLCGMNYNITVTRNDGQCRSLPSTPIQIQSAPCDPQNITTVLQCDTNTANVTWAASAGANGYTAMATDRQQQRLASCQSMGTSCQLTSLPCGIRLNVTVQADGTTCNSSSQPKAVVETAPCIPTNVSATLNCTSNIASITWHSALGATWYLVKAVSSQGYKTSCNNTVTHCDMPNLQCGQEYSITVTGMNGVCMGPASQPVTLVSAPCHNTGIQASLDCRTNSALISWTPGNGTLSFNATLQSFQDPQKHSCFTNGSSCNIGSLPCGQHYNISVTGYGQTCSTCSKTLVTLDTAPCVPTKVNVSLSCGSDTASVFWAASSGRVSYYTVTAVDDNGHTLTCNSSSTSCDISGLSCGQAYNVSVTAMSVDCTGQRSEVRRISTAPCAPQSVVSQLLDCRTGDVQISWQSSKGAQIYYAQAKSSDKTLVCNSTSTSCIIPAIGCGQTYNITVIAEANGCSSNASVTSQVTAAPCPPLNIQSIMSCDSNTASVSWSSGNGALSFMMRLECSNGQTYICRTNETGCNITNMACGQTCTVKVVALGRSCNSSEGTGSPVITGPCVPQNVSASVSCSSNIASVTWGSSQGAELYTVTASSANGLSANCTSTSTSCNLLTLTCGQSYTITVKAKGSNCSSGNSAPVQVQAVPCTPSNVLPTVDCVTNALVVSWTPGAGGQYYTATLQDSNGLSTTCQSTGSQCNVTGLRCGQLYHVNVTASDGLCSSPPSATVNTNSAPCDPQNITTVLQCDTNTANVTWAASAGANGYTAMATDRQQQRLASCHSMGTSCQLTSLPCGMRLNVTVQADGITCNSSSQPKAVVETAPCIPTNVSATLNCTSNIASITWDSALGATWYLVKAVSSQGYKTSCNNTVTNCDIPNLQCGQEYSITVTGMNGVCMGPASQPVTLVSAPCHNTGIQASLDCRTNSAHISWTPGNGTLSFNATLQSFQDPQKHSCFTNGSSCNIGSLPCGQHYNISVTGYGQTCSTCSKTLVALDTAPCVPTKVNVSLSCGSDTASVSWAASSGLVSYYTVTAVDDNGHTLTCNSSSTSCDISGLSCGQAYNVSVTAMSVDCTGQRSEVRRISTAPCDPQNITTVLQCDTNTANVTWAASAGANGYTAMATDRQQQRLASCQSMGTSCQLTSLPCGMRLNLTVQADGTTCNSSSQPKAEVETAPCIPTNVSATLNCTSNIASITWHSALGATWYLVKAVSSQGYKTSCNNTVTNCDIPNLQCGQEYSITVTGMNGVCMGPASQPVTLVSAPCHNTGIQASLDCRTNSALISWTPGNGTLSFNATLQSFQDPQKHSCFTNGSSCNIGSLPCGQHYNISVTGYGQTCSTCSKTLVALDTAPCVPTKVNVSLYCGSDTASVSWAASSGRVSYYTVTAVDDNGHTLTCNSSSTSCDISGLSCGQAYNVSVTAMSVDCTGQRSEVRRISTAPCAPQSVVSQLLDCRTGDVQISWQSSKGAQIYYAQAKSSDKTLVCNSTSTSCIIPAVGCGQTCNITVIAEATGCSSNASVTSQVTAGPCVPQNVSASVSCSSNIASVTWGSSQGAELYTVTASSANGLSANCTSTSTSCNLLTLTCGQSYTITVKAKGSNCSSGNSAPVQVQAVPCTPSNVLPTVDCVTNALVVSWTPGAGGQYYTATLQDSNGLSTTCQSSGSQCNVTGLRCGQLYHVNVTASDGLCSSPPSATVNTNSAPCDPQNITTVLQCDTNTANVTWAASAGANGYTAMATDRQQQRLASCHSMGTSCQLTSLPCGMRLNVTVQADGTTCNSSSQPKAEVETAPCIPINVSATLNCTSTIASITWHSALGATWYLVKAVSSQGYKTSCNNTVTNCDIPNLQCGQEYSITVTGMNGVCMGPASQPVTLVSAPCHNTGIQASLDCRTNSALISWTPGNGTLSFNATLQSFQDPQKHSCFTNGSSCNIGSLPCGQHYNISVTGYGQTCSTCSKTLVTLDTAPCVPTKVNVSLSCGSDTASVSWAASSGRVSYYTVTAVDDNGHTLTCNSSSTSCDISGLSCGQAYNVSVTAMSVDCTGQRSEVRRISTAPCAPQAVVSQLLDCRTGDVQISWQSSKGAQIYYAQAKSSDKTLVCNSTSTSCIIPAVGCGQTYNITVIAEANGCSSNTSVTSQVTAGPCVPQNVSASVSCSSNIASVTWGSSQGAELYTVTASSANGLSANCTSTSTSCNLLTLTCGQSYTITVKAKGSNCSSGNSAPVQVQAVPCTPSNVLPTVDCVTNALVVSWTPGAGGQYYTATLQDSNGLSTTCQSSGSQCNVTGLRCGQLYHVNVTASDGLCSSPPSATVNTNSVPCAASSIRAVLDCQLGTATVSWQYGAGAQGYAVSALALVNNRASCTSNSSITHCELSNLQCGNEYRINVQSLGYTCNASAQMTGSLITAPCLSTSVSAVVDCATDSVLVSWSAIAGAENYSVAALGSGGQRVSCSTSQNHCNISSLQCDQQFNLTFSSTNQQCQMTSTTNVTFQSRPCAPLQPEVNKLCGNKMSVMSWDLREGVAYYIARAVSAEGGYQLCNSTNSVCSFSTLGCGETYTFTVTAHRGQCQSDASAPVYLTTDPCKPENMTAHVSCDSETAALNWSKAKGASFYTLLATGSLGYIVDFSTTSTNLSVSLICGQSYSVTVQAHNIYCESQPSTPAVFRLAPCTPLNLVTYEECNNQLGSVSWGPSDGANMYTATAVGRDGLTHLCVTNGTSCTWEDLHCGEIYNITVTANDSHCTSARSNSTTIHMAPCVPQALLPILDCGTGVGTLSWASSAGAETYEVTAVSGDGNRLTFSTNITSGFLSGLLCGQQYQITVRAINRQCTSVLSSPAYLSSVPCVPQNVVSELDCLFNFINIRWNVSRGAASYLVVAKGPEGPVTACNTTAQQCRLQTLHCSSSYNVSVIAVNQQCNTSGSSILRINTVPCVPSHVQGSVNCTTGGVSVSWDPSVRAISYAAVAQTSGGYTSVCNTTGTACVFSDLLCGMNYSLAVSATDGTCNTAQSQPVVLRTVSCKPQNASAQLSCDTNSAVVSWEFSDNVTRHTVQATGSDGHRINCTSSNQSCTLSGMHCGQSYNITVTALDGVCDNSNKHLCLQSAPCAPSNVQTSLHCNISNGGVVSVSWVQANGAESYTAVAVSNDGHSYSCNTTAASCDLQELQCGQIYNVSVYSLARGCGRVKSTTSQVQTAPCPPQNVSAIVQCDLGSVLVSWNPAVDASQFRVELESESTGAISSCNSTNTQCSIAHLPCGERFNLSVVALRGSCQSQPSSDLSISSAPCIPQGVNGTVDCVTNSAWVSWDVDNGAESYTVLAVRDDGQNSTCSSSNSTCNVPDLGCGRSYTFVVTASNAACLSPPSNSFQLETAPCALSSIMVVAECHSSVIMVQWQRARSGKSLYIATAEDQDRSLLSCNSSTSSCNLTNVQCDKEYIIIVAASTNQCSSLRSPPYKIRTAPCQPSSVQANVDCQSKDVFVSWDPSYVAQSYLLTAVGRKGDLKTCNTSDNNCTLSDLRCSNTYYVSVLASNENCTSLPSANITFQTVPCEPANLTANIQCGNSSSASLSWAGSTGAVVYTGLAQSETGTTVYCETTHTSCILEGLVCGTVYNFTVQATDGLCNSSLSKPQTKGAAPCPPAGFRVVPRTVVNETQILRASWSTVNCPNSEYLLALTGSIQGNSQALFDLASYWTSRKFFEVPLPCGSSYSATISARSSAATSDKSAAITGTTVPCAPLNVTFSASLAEVGWNGSLFATNYTVYGVTSSGRTKLCMTSKLLCSVTNFSSGHIVVTASNTAGESEDSVPVSVTAGRRRR</sequence>
<evidence type="ECO:0000313" key="6">
    <source>
        <dbReference type="Proteomes" id="UP001108240"/>
    </source>
</evidence>
<dbReference type="InterPro" id="IPR013783">
    <property type="entry name" value="Ig-like_fold"/>
</dbReference>
<dbReference type="GeneTree" id="ENSGT00940000157064"/>
<evidence type="ECO:0000313" key="5">
    <source>
        <dbReference type="Ensembl" id="ENSCCRP00000132197.1"/>
    </source>
</evidence>
<feature type="domain" description="Fibronectin type-III" evidence="4">
    <location>
        <begin position="1693"/>
        <end position="1780"/>
    </location>
</feature>
<proteinExistence type="predicted"/>
<feature type="domain" description="Fibronectin type-III" evidence="4">
    <location>
        <begin position="994"/>
        <end position="1081"/>
    </location>
</feature>
<organism evidence="5 6">
    <name type="scientific">Cyprinus carpio carpio</name>
    <dbReference type="NCBI Taxonomy" id="630221"/>
    <lineage>
        <taxon>Eukaryota</taxon>
        <taxon>Metazoa</taxon>
        <taxon>Chordata</taxon>
        <taxon>Craniata</taxon>
        <taxon>Vertebrata</taxon>
        <taxon>Euteleostomi</taxon>
        <taxon>Actinopterygii</taxon>
        <taxon>Neopterygii</taxon>
        <taxon>Teleostei</taxon>
        <taxon>Ostariophysi</taxon>
        <taxon>Cypriniformes</taxon>
        <taxon>Cyprinidae</taxon>
        <taxon>Cyprininae</taxon>
        <taxon>Cyprinus</taxon>
    </lineage>
</organism>
<feature type="domain" description="Ig-like" evidence="3">
    <location>
        <begin position="3790"/>
        <end position="3843"/>
    </location>
</feature>
<feature type="domain" description="Fibronectin type-III" evidence="4">
    <location>
        <begin position="3615"/>
        <end position="3701"/>
    </location>
</feature>
<feature type="domain" description="Fibronectin type-III" evidence="4">
    <location>
        <begin position="1169"/>
        <end position="1255"/>
    </location>
</feature>
<evidence type="ECO:0000256" key="2">
    <source>
        <dbReference type="SAM" id="SignalP"/>
    </source>
</evidence>
<feature type="domain" description="Fibronectin type-III" evidence="4">
    <location>
        <begin position="1256"/>
        <end position="1342"/>
    </location>
</feature>
<feature type="domain" description="Fibronectin type-III" evidence="4">
    <location>
        <begin position="3963"/>
        <end position="4052"/>
    </location>
</feature>
<dbReference type="InterPro" id="IPR007110">
    <property type="entry name" value="Ig-like_dom"/>
</dbReference>
<dbReference type="Pfam" id="PF00041">
    <property type="entry name" value="fn3"/>
    <property type="match status" value="9"/>
</dbReference>
<name>A0A9J7ZIT2_CYPCA</name>
<feature type="domain" description="Fibronectin type-III" evidence="4">
    <location>
        <begin position="4228"/>
        <end position="4315"/>
    </location>
</feature>
<keyword evidence="1" id="KW-0393">Immunoglobulin domain</keyword>
<evidence type="ECO:0000256" key="1">
    <source>
        <dbReference type="ARBA" id="ARBA00023319"/>
    </source>
</evidence>
<dbReference type="InterPro" id="IPR036116">
    <property type="entry name" value="FN3_sf"/>
</dbReference>
<feature type="domain" description="Fibronectin type-III" evidence="4">
    <location>
        <begin position="644"/>
        <end position="730"/>
    </location>
</feature>
<reference evidence="5" key="1">
    <citation type="submission" date="2025-08" db="UniProtKB">
        <authorList>
            <consortium name="Ensembl"/>
        </authorList>
    </citation>
    <scope>IDENTIFICATION</scope>
</reference>
<dbReference type="PROSITE" id="PS50835">
    <property type="entry name" value="IG_LIKE"/>
    <property type="match status" value="1"/>
</dbReference>
<feature type="domain" description="Fibronectin type-III" evidence="4">
    <location>
        <begin position="1343"/>
        <end position="1429"/>
    </location>
</feature>
<protein>
    <recommendedName>
        <fullName evidence="7">Fibronectin type III domain-containing protein 7</fullName>
    </recommendedName>
</protein>
<feature type="domain" description="Fibronectin type-III" evidence="4">
    <location>
        <begin position="819"/>
        <end position="905"/>
    </location>
</feature>
<reference evidence="5" key="2">
    <citation type="submission" date="2025-09" db="UniProtKB">
        <authorList>
            <consortium name="Ensembl"/>
        </authorList>
    </citation>
    <scope>IDENTIFICATION</scope>
</reference>
<feature type="domain" description="Fibronectin type-III" evidence="4">
    <location>
        <begin position="2918"/>
        <end position="3004"/>
    </location>
</feature>
<feature type="domain" description="Fibronectin type-III" evidence="4">
    <location>
        <begin position="3702"/>
        <end position="3797"/>
    </location>
</feature>
<feature type="domain" description="Fibronectin type-III" evidence="4">
    <location>
        <begin position="3441"/>
        <end position="3527"/>
    </location>
</feature>
<feature type="domain" description="Fibronectin type-III" evidence="4">
    <location>
        <begin position="469"/>
        <end position="556"/>
    </location>
</feature>
<feature type="domain" description="Fibronectin type-III" evidence="4">
    <location>
        <begin position="1082"/>
        <end position="1168"/>
    </location>
</feature>
<feature type="domain" description="Fibronectin type-III" evidence="4">
    <location>
        <begin position="203"/>
        <end position="293"/>
    </location>
</feature>
<feature type="signal peptide" evidence="2">
    <location>
        <begin position="1"/>
        <end position="22"/>
    </location>
</feature>
<accession>A0A9J7ZIT2</accession>
<dbReference type="Ensembl" id="ENSCCRT00000111132.1">
    <property type="protein sequence ID" value="ENSCCRP00000132197.1"/>
    <property type="gene ID" value="ENSCCRG00000016425.2"/>
</dbReference>
<feature type="domain" description="Fibronectin type-III" evidence="4">
    <location>
        <begin position="2219"/>
        <end position="2305"/>
    </location>
</feature>
<feature type="domain" description="Fibronectin type-III" evidence="4">
    <location>
        <begin position="2831"/>
        <end position="2917"/>
    </location>
</feature>
<dbReference type="Proteomes" id="UP001108240">
    <property type="component" value="Unplaced"/>
</dbReference>
<dbReference type="PROSITE" id="PS50853">
    <property type="entry name" value="FN3"/>
    <property type="match status" value="28"/>
</dbReference>
<dbReference type="PANTHER" id="PTHR47135:SF4">
    <property type="match status" value="1"/>
</dbReference>
<keyword evidence="2" id="KW-0732">Signal</keyword>
<dbReference type="Gene3D" id="2.60.40.10">
    <property type="entry name" value="Immunoglobulins"/>
    <property type="match status" value="26"/>
</dbReference>